<dbReference type="GO" id="GO:0008270">
    <property type="term" value="F:zinc ion binding"/>
    <property type="evidence" value="ECO:0007669"/>
    <property type="project" value="UniProtKB-KW"/>
</dbReference>
<evidence type="ECO:0000256" key="3">
    <source>
        <dbReference type="ARBA" id="ARBA00022833"/>
    </source>
</evidence>
<comment type="caution">
    <text evidence="6">The sequence shown here is derived from an EMBL/GenBank/DDBJ whole genome shotgun (WGS) entry which is preliminary data.</text>
</comment>
<evidence type="ECO:0000313" key="7">
    <source>
        <dbReference type="Proteomes" id="UP001224775"/>
    </source>
</evidence>
<evidence type="ECO:0000256" key="2">
    <source>
        <dbReference type="ARBA" id="ARBA00022771"/>
    </source>
</evidence>
<dbReference type="PROSITE" id="PS50865">
    <property type="entry name" value="ZF_MYND_2"/>
    <property type="match status" value="1"/>
</dbReference>
<sequence length="208" mass="24170">MFDSICAQFVVAFRDAFSDSLKDKNNSLSDCLIDAHTATIEEFADVWKDSAKLKLLVSFFLSMGAQDILDGNDDDARDCAIYARYIEQYIAFELHQTQAFVSMPKIHELQIPADIHSLVKFFRKRIWCSCLDKKYDEVKATPKMGCCFNLQCKFPYYVERNETMYCSRCRNVTYCSRECQKADWTRHKSCCDEDAAERAEFDAKKKHS</sequence>
<dbReference type="SUPFAM" id="SSF144232">
    <property type="entry name" value="HIT/MYND zinc finger-like"/>
    <property type="match status" value="1"/>
</dbReference>
<evidence type="ECO:0000256" key="4">
    <source>
        <dbReference type="PROSITE-ProRule" id="PRU00134"/>
    </source>
</evidence>
<dbReference type="PROSITE" id="PS01360">
    <property type="entry name" value="ZF_MYND_1"/>
    <property type="match status" value="1"/>
</dbReference>
<dbReference type="EMBL" id="JATAAI010000040">
    <property type="protein sequence ID" value="KAK1734222.1"/>
    <property type="molecule type" value="Genomic_DNA"/>
</dbReference>
<name>A0AAD8XV10_9STRA</name>
<accession>A0AAD8XV10</accession>
<evidence type="ECO:0000259" key="5">
    <source>
        <dbReference type="PROSITE" id="PS50865"/>
    </source>
</evidence>
<keyword evidence="2 4" id="KW-0863">Zinc-finger</keyword>
<dbReference type="Proteomes" id="UP001224775">
    <property type="component" value="Unassembled WGS sequence"/>
</dbReference>
<dbReference type="Gene3D" id="6.10.140.2220">
    <property type="match status" value="1"/>
</dbReference>
<feature type="domain" description="MYND-type" evidence="5">
    <location>
        <begin position="147"/>
        <end position="191"/>
    </location>
</feature>
<keyword evidence="3" id="KW-0862">Zinc</keyword>
<protein>
    <recommendedName>
        <fullName evidence="5">MYND-type domain-containing protein</fullName>
    </recommendedName>
</protein>
<keyword evidence="7" id="KW-1185">Reference proteome</keyword>
<evidence type="ECO:0000313" key="6">
    <source>
        <dbReference type="EMBL" id="KAK1734222.1"/>
    </source>
</evidence>
<reference evidence="6" key="1">
    <citation type="submission" date="2023-06" db="EMBL/GenBank/DDBJ databases">
        <title>Survivors Of The Sea: Transcriptome response of Skeletonema marinoi to long-term dormancy.</title>
        <authorList>
            <person name="Pinder M.I.M."/>
            <person name="Kourtchenko O."/>
            <person name="Robertson E.K."/>
            <person name="Larsson T."/>
            <person name="Maumus F."/>
            <person name="Osuna-Cruz C.M."/>
            <person name="Vancaester E."/>
            <person name="Stenow R."/>
            <person name="Vandepoele K."/>
            <person name="Ploug H."/>
            <person name="Bruchert V."/>
            <person name="Godhe A."/>
            <person name="Topel M."/>
        </authorList>
    </citation>
    <scope>NUCLEOTIDE SEQUENCE</scope>
    <source>
        <strain evidence="6">R05AC</strain>
    </source>
</reference>
<dbReference type="AlphaFoldDB" id="A0AAD8XV10"/>
<organism evidence="6 7">
    <name type="scientific">Skeletonema marinoi</name>
    <dbReference type="NCBI Taxonomy" id="267567"/>
    <lineage>
        <taxon>Eukaryota</taxon>
        <taxon>Sar</taxon>
        <taxon>Stramenopiles</taxon>
        <taxon>Ochrophyta</taxon>
        <taxon>Bacillariophyta</taxon>
        <taxon>Coscinodiscophyceae</taxon>
        <taxon>Thalassiosirophycidae</taxon>
        <taxon>Thalassiosirales</taxon>
        <taxon>Skeletonemataceae</taxon>
        <taxon>Skeletonema</taxon>
        <taxon>Skeletonema marinoi-dohrnii complex</taxon>
    </lineage>
</organism>
<dbReference type="InterPro" id="IPR002893">
    <property type="entry name" value="Znf_MYND"/>
</dbReference>
<gene>
    <name evidence="6" type="ORF">QTG54_014989</name>
</gene>
<proteinExistence type="predicted"/>
<dbReference type="Pfam" id="PF01753">
    <property type="entry name" value="zf-MYND"/>
    <property type="match status" value="1"/>
</dbReference>
<keyword evidence="1" id="KW-0479">Metal-binding</keyword>
<evidence type="ECO:0000256" key="1">
    <source>
        <dbReference type="ARBA" id="ARBA00022723"/>
    </source>
</evidence>